<gene>
    <name evidence="8" type="ORF">HCR03_00535</name>
</gene>
<evidence type="ECO:0000256" key="6">
    <source>
        <dbReference type="RuleBase" id="RU362091"/>
    </source>
</evidence>
<feature type="transmembrane region" description="Helical" evidence="7">
    <location>
        <begin position="537"/>
        <end position="560"/>
    </location>
</feature>
<protein>
    <submittedName>
        <fullName evidence="8">Solute:sodium symporter family transporter</fullName>
    </submittedName>
</protein>
<feature type="transmembrane region" description="Helical" evidence="7">
    <location>
        <begin position="377"/>
        <end position="400"/>
    </location>
</feature>
<dbReference type="PANTHER" id="PTHR11819:SF195">
    <property type="entry name" value="SODIUM_GLUCOSE COTRANSPORTER 4"/>
    <property type="match status" value="1"/>
</dbReference>
<feature type="transmembrane region" description="Helical" evidence="7">
    <location>
        <begin position="284"/>
        <end position="308"/>
    </location>
</feature>
<proteinExistence type="inferred from homology"/>
<evidence type="ECO:0000256" key="4">
    <source>
        <dbReference type="ARBA" id="ARBA00022989"/>
    </source>
</evidence>
<keyword evidence="3 7" id="KW-0812">Transmembrane</keyword>
<evidence type="ECO:0000313" key="9">
    <source>
        <dbReference type="Proteomes" id="UP000515909"/>
    </source>
</evidence>
<organism evidence="8 9">
    <name type="scientific">Caproicibacter fermentans</name>
    <dbReference type="NCBI Taxonomy" id="2576756"/>
    <lineage>
        <taxon>Bacteria</taxon>
        <taxon>Bacillati</taxon>
        <taxon>Bacillota</taxon>
        <taxon>Clostridia</taxon>
        <taxon>Eubacteriales</taxon>
        <taxon>Acutalibacteraceae</taxon>
        <taxon>Caproicibacter</taxon>
    </lineage>
</organism>
<feature type="transmembrane region" description="Helical" evidence="7">
    <location>
        <begin position="160"/>
        <end position="183"/>
    </location>
</feature>
<evidence type="ECO:0000313" key="8">
    <source>
        <dbReference type="EMBL" id="QNK40852.1"/>
    </source>
</evidence>
<dbReference type="NCBIfam" id="NF007790">
    <property type="entry name" value="PRK10484.1"/>
    <property type="match status" value="1"/>
</dbReference>
<feature type="transmembrane region" description="Helical" evidence="7">
    <location>
        <begin position="328"/>
        <end position="348"/>
    </location>
</feature>
<feature type="transmembrane region" description="Helical" evidence="7">
    <location>
        <begin position="246"/>
        <end position="263"/>
    </location>
</feature>
<dbReference type="Proteomes" id="UP000515909">
    <property type="component" value="Chromosome"/>
</dbReference>
<comment type="subcellular location">
    <subcellularLocation>
        <location evidence="1">Membrane</location>
        <topology evidence="1">Multi-pass membrane protein</topology>
    </subcellularLocation>
</comment>
<dbReference type="PROSITE" id="PS50283">
    <property type="entry name" value="NA_SOLUT_SYMP_3"/>
    <property type="match status" value="1"/>
</dbReference>
<dbReference type="PANTHER" id="PTHR11819">
    <property type="entry name" value="SOLUTE CARRIER FAMILY 5"/>
    <property type="match status" value="1"/>
</dbReference>
<dbReference type="Pfam" id="PF00474">
    <property type="entry name" value="SSF"/>
    <property type="match status" value="1"/>
</dbReference>
<feature type="transmembrane region" description="Helical" evidence="7">
    <location>
        <begin position="35"/>
        <end position="56"/>
    </location>
</feature>
<evidence type="ECO:0000256" key="3">
    <source>
        <dbReference type="ARBA" id="ARBA00022692"/>
    </source>
</evidence>
<reference evidence="8 9" key="1">
    <citation type="submission" date="2020-08" db="EMBL/GenBank/DDBJ databases">
        <title>The isolate Caproiciproducens sp. 7D4C2 produces n-caproate at mildly acidic conditions from hexoses: genome and rBOX comparison with related strains and chain-elongating bacteria.</title>
        <authorList>
            <person name="Esquivel-Elizondo S."/>
            <person name="Bagci C."/>
            <person name="Temovska M."/>
            <person name="Jeon B.S."/>
            <person name="Bessarab I."/>
            <person name="Williams R.B.H."/>
            <person name="Huson D.H."/>
            <person name="Angenent L.T."/>
        </authorList>
    </citation>
    <scope>NUCLEOTIDE SEQUENCE [LARGE SCALE GENOMIC DNA]</scope>
    <source>
        <strain evidence="8 9">7D4C2</strain>
    </source>
</reference>
<evidence type="ECO:0000256" key="5">
    <source>
        <dbReference type="ARBA" id="ARBA00023136"/>
    </source>
</evidence>
<feature type="transmembrane region" description="Helical" evidence="7">
    <location>
        <begin position="437"/>
        <end position="457"/>
    </location>
</feature>
<keyword evidence="5 7" id="KW-0472">Membrane</keyword>
<name>A0A7G8TB61_9FIRM</name>
<evidence type="ECO:0000256" key="1">
    <source>
        <dbReference type="ARBA" id="ARBA00004141"/>
    </source>
</evidence>
<dbReference type="KEGG" id="cfem:HCR03_00535"/>
<feature type="transmembrane region" description="Helical" evidence="7">
    <location>
        <begin position="119"/>
        <end position="140"/>
    </location>
</feature>
<feature type="transmembrane region" description="Helical" evidence="7">
    <location>
        <begin position="6"/>
        <end position="23"/>
    </location>
</feature>
<dbReference type="Gene3D" id="1.20.1730.10">
    <property type="entry name" value="Sodium/glucose cotransporter"/>
    <property type="match status" value="1"/>
</dbReference>
<dbReference type="NCBIfam" id="TIGR00813">
    <property type="entry name" value="sss"/>
    <property type="match status" value="1"/>
</dbReference>
<dbReference type="InterPro" id="IPR001734">
    <property type="entry name" value="Na/solute_symporter"/>
</dbReference>
<evidence type="ECO:0000256" key="7">
    <source>
        <dbReference type="SAM" id="Phobius"/>
    </source>
</evidence>
<comment type="similarity">
    <text evidence="2 6">Belongs to the sodium:solute symporter (SSF) (TC 2.A.21) family.</text>
</comment>
<dbReference type="GO" id="GO:0005412">
    <property type="term" value="F:D-glucose:sodium symporter activity"/>
    <property type="evidence" value="ECO:0007669"/>
    <property type="project" value="TreeGrafter"/>
</dbReference>
<dbReference type="AlphaFoldDB" id="A0A7G8TB61"/>
<feature type="transmembrane region" description="Helical" evidence="7">
    <location>
        <begin position="76"/>
        <end position="98"/>
    </location>
</feature>
<dbReference type="RefSeq" id="WP_187036159.1">
    <property type="nucleotide sequence ID" value="NZ_CP060286.1"/>
</dbReference>
<accession>A0A7G8TB61</accession>
<dbReference type="EMBL" id="CP060286">
    <property type="protein sequence ID" value="QNK40852.1"/>
    <property type="molecule type" value="Genomic_DNA"/>
</dbReference>
<dbReference type="CDD" id="cd10328">
    <property type="entry name" value="SLC5sbd_YidK"/>
    <property type="match status" value="1"/>
</dbReference>
<feature type="transmembrane region" description="Helical" evidence="7">
    <location>
        <begin position="195"/>
        <end position="226"/>
    </location>
</feature>
<feature type="transmembrane region" description="Helical" evidence="7">
    <location>
        <begin position="412"/>
        <end position="430"/>
    </location>
</feature>
<dbReference type="GO" id="GO:0005886">
    <property type="term" value="C:plasma membrane"/>
    <property type="evidence" value="ECO:0007669"/>
    <property type="project" value="TreeGrafter"/>
</dbReference>
<feature type="transmembrane region" description="Helical" evidence="7">
    <location>
        <begin position="463"/>
        <end position="485"/>
    </location>
</feature>
<dbReference type="InterPro" id="IPR038377">
    <property type="entry name" value="Na/Glc_symporter_sf"/>
</dbReference>
<evidence type="ECO:0000256" key="2">
    <source>
        <dbReference type="ARBA" id="ARBA00006434"/>
    </source>
</evidence>
<feature type="transmembrane region" description="Helical" evidence="7">
    <location>
        <begin position="506"/>
        <end position="525"/>
    </location>
</feature>
<keyword evidence="4 7" id="KW-1133">Transmembrane helix</keyword>
<sequence>MTAWALGSFVFFTALVAVISWWMTRNDNLSTNTGYFLAGRSLTGVVIAGSLILTNLSAEQLVGTNGLGFQSGLSSMSWEATSGVTLVFMALIFLPRYLKGGFTTVPDFLEERFDEGTRNLVTALFLMSLALVTLPIVLYAGGIALNSLFNVGELLHMDSASSLCFVIALIGIVGGIYAIFGGLKAVAVSDTINGIGLLIGGLLIPILGLLALGNGNLIAGFSSLIVNSPERMDSLGSAKLPGTAPLGTLFTGMILVNTFYWCTNQQIVQRTFAAKDLVEGQKGVLLAGFIKIFTPIILVIPGVIAYQLYGSEIKNIDSAYSVLVNHVLPVPLIGFFGAVMFGAVLSSFNSALNSAATMFCINVYKPIFNKNVSDKKLVFIGKVFGIILAIFSILVAPQIAKAPNGLYTFMKSVMGFFNIPTLVVVLMGFATKKVPPIGAKISIAFFIAAYALYKFVFPIPIHFLYVYAILFLCCIAIMLIAGKIAPMKKEYHQKDVGQVDLTSWKYAKPISFMVLTTTLYVYFLFSRFGIVFHGENYGGRFTVITLIYLVLSAAGFVYIWKRHNKVFLEERSQKNEEAEEEVRIQ</sequence>